<dbReference type="Proteomes" id="UP000285750">
    <property type="component" value="Unassembled WGS sequence"/>
</dbReference>
<dbReference type="EMBL" id="QSQT01000017">
    <property type="protein sequence ID" value="RGK54781.1"/>
    <property type="molecule type" value="Genomic_DNA"/>
</dbReference>
<gene>
    <name evidence="5" type="ORF">DW653_02810</name>
    <name evidence="4" type="ORF">DWY14_11135</name>
    <name evidence="6" type="ORF">DWZ34_13005</name>
    <name evidence="3" type="ORF">DXC17_11915</name>
    <name evidence="2" type="ORF">DXD04_09865</name>
</gene>
<protein>
    <recommendedName>
        <fullName evidence="12">DUF4760 domain-containing protein</fullName>
    </recommendedName>
</protein>
<dbReference type="Proteomes" id="UP000283485">
    <property type="component" value="Unassembled WGS sequence"/>
</dbReference>
<dbReference type="Proteomes" id="UP000260780">
    <property type="component" value="Unassembled WGS sequence"/>
</dbReference>
<dbReference type="EMBL" id="QSTF01000035">
    <property type="protein sequence ID" value="RGM37493.1"/>
    <property type="molecule type" value="Genomic_DNA"/>
</dbReference>
<proteinExistence type="predicted"/>
<evidence type="ECO:0000313" key="10">
    <source>
        <dbReference type="Proteomes" id="UP000285109"/>
    </source>
</evidence>
<evidence type="ECO:0000313" key="3">
    <source>
        <dbReference type="EMBL" id="RGM37493.1"/>
    </source>
</evidence>
<evidence type="ECO:0000313" key="11">
    <source>
        <dbReference type="Proteomes" id="UP000285750"/>
    </source>
</evidence>
<comment type="caution">
    <text evidence="2">The sequence shown here is derived from an EMBL/GenBank/DDBJ whole genome shotgun (WGS) entry which is preliminary data.</text>
</comment>
<name>A0A3E4MYC0_9BACT</name>
<evidence type="ECO:0000256" key="1">
    <source>
        <dbReference type="SAM" id="Phobius"/>
    </source>
</evidence>
<evidence type="ECO:0000313" key="2">
    <source>
        <dbReference type="EMBL" id="RGK54781.1"/>
    </source>
</evidence>
<accession>A0A3E4MYC0</accession>
<dbReference type="Proteomes" id="UP000260862">
    <property type="component" value="Unassembled WGS sequence"/>
</dbReference>
<keyword evidence="1" id="KW-1133">Transmembrane helix</keyword>
<keyword evidence="1" id="KW-0812">Transmembrane</keyword>
<evidence type="ECO:0000313" key="6">
    <source>
        <dbReference type="EMBL" id="RHM94237.1"/>
    </source>
</evidence>
<reference evidence="7 8" key="1">
    <citation type="submission" date="2018-08" db="EMBL/GenBank/DDBJ databases">
        <title>A genome reference for cultivated species of the human gut microbiota.</title>
        <authorList>
            <person name="Zou Y."/>
            <person name="Xue W."/>
            <person name="Luo G."/>
        </authorList>
    </citation>
    <scope>NUCLEOTIDE SEQUENCE [LARGE SCALE GENOMIC DNA]</scope>
    <source>
        <strain evidence="4 11">AF24-16AC</strain>
        <strain evidence="6 10">AF31-28B-AC</strain>
        <strain evidence="5 9">AM23-23</strain>
        <strain evidence="3 7">OM08-14</strain>
        <strain evidence="2 8">TF10-3AC</strain>
    </source>
</reference>
<dbReference type="AlphaFoldDB" id="A0A3E4MYC0"/>
<dbReference type="EMBL" id="QRUY01000025">
    <property type="protein sequence ID" value="RGS05908.1"/>
    <property type="molecule type" value="Genomic_DNA"/>
</dbReference>
<sequence length="243" mass="28633">MNLDLCTIDWTAIGSIATVIAMIIAYRTIYISVKQNKDNQKFQTLLVQREIEQKRLDELVDNIMIINDSIQPIVVADYSVKLTKGIFTEDDRHFIDEMAANDISNNNRLSVQLIKYDRNESAKKVLMILSNMRQKYGEWVRDLSILNLYKTNYIIFPDELRRIILTMANMSKEIAPKYEKDIHFIINEKNNDLNKAINLMNIFCYTISSYLNEQKKIFEDELCAFVKEEQKRIDSMIFHDLIR</sequence>
<dbReference type="EMBL" id="QRHQ01000003">
    <property type="protein sequence ID" value="RHF92702.1"/>
    <property type="molecule type" value="Genomic_DNA"/>
</dbReference>
<dbReference type="Proteomes" id="UP000285109">
    <property type="component" value="Unassembled WGS sequence"/>
</dbReference>
<evidence type="ECO:0000313" key="8">
    <source>
        <dbReference type="Proteomes" id="UP000260862"/>
    </source>
</evidence>
<keyword evidence="1" id="KW-0472">Membrane</keyword>
<evidence type="ECO:0008006" key="12">
    <source>
        <dbReference type="Google" id="ProtNLM"/>
    </source>
</evidence>
<evidence type="ECO:0000313" key="4">
    <source>
        <dbReference type="EMBL" id="RGS05908.1"/>
    </source>
</evidence>
<dbReference type="EMBL" id="QRQK01000028">
    <property type="protein sequence ID" value="RHM94237.1"/>
    <property type="molecule type" value="Genomic_DNA"/>
</dbReference>
<evidence type="ECO:0000313" key="9">
    <source>
        <dbReference type="Proteomes" id="UP000283485"/>
    </source>
</evidence>
<evidence type="ECO:0000313" key="7">
    <source>
        <dbReference type="Proteomes" id="UP000260780"/>
    </source>
</evidence>
<feature type="transmembrane region" description="Helical" evidence="1">
    <location>
        <begin position="12"/>
        <end position="33"/>
    </location>
</feature>
<dbReference type="RefSeq" id="WP_117673017.1">
    <property type="nucleotide sequence ID" value="NZ_CABOGR010000017.1"/>
</dbReference>
<evidence type="ECO:0000313" key="5">
    <source>
        <dbReference type="EMBL" id="RHF92702.1"/>
    </source>
</evidence>
<organism evidence="2 8">
    <name type="scientific">Phocaeicola plebeius</name>
    <dbReference type="NCBI Taxonomy" id="310297"/>
    <lineage>
        <taxon>Bacteria</taxon>
        <taxon>Pseudomonadati</taxon>
        <taxon>Bacteroidota</taxon>
        <taxon>Bacteroidia</taxon>
        <taxon>Bacteroidales</taxon>
        <taxon>Bacteroidaceae</taxon>
        <taxon>Phocaeicola</taxon>
    </lineage>
</organism>
<keyword evidence="8" id="KW-1185">Reference proteome</keyword>